<dbReference type="KEGG" id="pami:JCM7686_2009"/>
<dbReference type="HOGENOM" id="CLU_085951_0_1_5"/>
<dbReference type="AlphaFoldDB" id="S5YZC3"/>
<dbReference type="InterPro" id="IPR021146">
    <property type="entry name" value="Phage_gp6-like_head-tail"/>
</dbReference>
<evidence type="ECO:0000313" key="2">
    <source>
        <dbReference type="EMBL" id="AGT10546.1"/>
    </source>
</evidence>
<dbReference type="NCBIfam" id="TIGR01560">
    <property type="entry name" value="put_DNA_pack"/>
    <property type="match status" value="2"/>
</dbReference>
<dbReference type="RefSeq" id="WP_020951333.1">
    <property type="nucleotide sequence ID" value="NC_022041.1"/>
</dbReference>
<dbReference type="STRING" id="1367847.JCM7686_1243"/>
<organism evidence="2 4">
    <name type="scientific">Paracoccus aminophilus JCM 7686</name>
    <dbReference type="NCBI Taxonomy" id="1367847"/>
    <lineage>
        <taxon>Bacteria</taxon>
        <taxon>Pseudomonadati</taxon>
        <taxon>Pseudomonadota</taxon>
        <taxon>Alphaproteobacteria</taxon>
        <taxon>Rhodobacterales</taxon>
        <taxon>Paracoccaceae</taxon>
        <taxon>Paracoccus</taxon>
    </lineage>
</organism>
<accession>S5YZC3</accession>
<dbReference type="eggNOG" id="ENOG503306U">
    <property type="taxonomic scope" value="Bacteria"/>
</dbReference>
<evidence type="ECO:0000313" key="3">
    <source>
        <dbReference type="EMBL" id="AGT10579.1"/>
    </source>
</evidence>
<dbReference type="KEGG" id="pami:JCM7686_2634"/>
<proteinExistence type="predicted"/>
<dbReference type="CDD" id="cd08054">
    <property type="entry name" value="gp6"/>
    <property type="match status" value="1"/>
</dbReference>
<dbReference type="EMBL" id="CP006650">
    <property type="protein sequence ID" value="AGT10579.1"/>
    <property type="molecule type" value="Genomic_DNA"/>
</dbReference>
<dbReference type="EMBL" id="CP006650">
    <property type="protein sequence ID" value="AGT09695.1"/>
    <property type="molecule type" value="Genomic_DNA"/>
</dbReference>
<dbReference type="Pfam" id="PF05135">
    <property type="entry name" value="Phage_connect_1"/>
    <property type="match status" value="1"/>
</dbReference>
<dbReference type="Gene3D" id="1.10.3230.30">
    <property type="entry name" value="Phage gp6-like head-tail connector protein"/>
    <property type="match status" value="1"/>
</dbReference>
<keyword evidence="4" id="KW-1185">Reference proteome</keyword>
<protein>
    <submittedName>
        <fullName evidence="1 2">DNA packaging protein</fullName>
    </submittedName>
</protein>
<dbReference type="Proteomes" id="UP000015480">
    <property type="component" value="Chromosome"/>
</dbReference>
<evidence type="ECO:0000313" key="4">
    <source>
        <dbReference type="Proteomes" id="UP000015480"/>
    </source>
</evidence>
<dbReference type="KEGG" id="pami:JCM7686_1243"/>
<sequence length="168" mass="18247">MIPRLVVAPTELLVTLEDAKAHCRIDGSDSNALVQGYIDAAIAYLDGYRGILGRCIMTQTWEIDLPCLGRHRLPLPDVIEASAVDAEGEEIACELVQDARGSSVILAGAATVRFTAALPEELRPSLRVAVLLLVGHWYENREAVTSTAPHELPMAVDALLAPIRWWAP</sequence>
<dbReference type="EMBL" id="CP006650">
    <property type="protein sequence ID" value="AGT10546.1"/>
    <property type="molecule type" value="Genomic_DNA"/>
</dbReference>
<dbReference type="InterPro" id="IPR006450">
    <property type="entry name" value="Phage_HK97_gp6-like"/>
</dbReference>
<name>S5YZC3_PARAH</name>
<gene>
    <name evidence="1" type="ORF">JCM7686_1243</name>
    <name evidence="2" type="ORF">JCM7686_2009</name>
    <name evidence="3" type="ORF">JCM7686_2634</name>
</gene>
<evidence type="ECO:0000313" key="1">
    <source>
        <dbReference type="EMBL" id="AGT09695.1"/>
    </source>
</evidence>
<dbReference type="PATRIC" id="fig|1367847.3.peg.1216"/>
<reference evidence="2 4" key="1">
    <citation type="journal article" date="2014" name="BMC Genomics">
        <title>Architecture and functions of a multipartite genome of the methylotrophic bacterium Paracoccus aminophilus JCM 7686, containing primary and secondary chromids.</title>
        <authorList>
            <person name="Dziewit L."/>
            <person name="Czarnecki J."/>
            <person name="Wibberg D."/>
            <person name="Radlinska M."/>
            <person name="Mrozek P."/>
            <person name="Szymczak M."/>
            <person name="Schluter A."/>
            <person name="Puhler A."/>
            <person name="Bartosik D."/>
        </authorList>
    </citation>
    <scope>NUCLEOTIDE SEQUENCE [LARGE SCALE GENOMIC DNA]</scope>
    <source>
        <strain evidence="2">JCM 7686</strain>
    </source>
</reference>
<dbReference type="OrthoDB" id="8452228at2"/>